<feature type="domain" description="Peptidase S54 rhomboid" evidence="10">
    <location>
        <begin position="282"/>
        <end position="449"/>
    </location>
</feature>
<feature type="transmembrane region" description="Helical" evidence="9">
    <location>
        <begin position="12"/>
        <end position="30"/>
    </location>
</feature>
<feature type="transmembrane region" description="Helical" evidence="9">
    <location>
        <begin position="609"/>
        <end position="634"/>
    </location>
</feature>
<feature type="region of interest" description="Disordered" evidence="8">
    <location>
        <begin position="207"/>
        <end position="233"/>
    </location>
</feature>
<evidence type="ECO:0000256" key="2">
    <source>
        <dbReference type="ARBA" id="ARBA00009045"/>
    </source>
</evidence>
<feature type="transmembrane region" description="Helical" evidence="9">
    <location>
        <begin position="654"/>
        <end position="675"/>
    </location>
</feature>
<dbReference type="GO" id="GO:0008233">
    <property type="term" value="F:peptidase activity"/>
    <property type="evidence" value="ECO:0007669"/>
    <property type="project" value="UniProtKB-KW"/>
</dbReference>
<keyword evidence="12" id="KW-1185">Reference proteome</keyword>
<feature type="transmembrane region" description="Helical" evidence="9">
    <location>
        <begin position="321"/>
        <end position="343"/>
    </location>
</feature>
<evidence type="ECO:0000256" key="9">
    <source>
        <dbReference type="SAM" id="Phobius"/>
    </source>
</evidence>
<evidence type="ECO:0000259" key="10">
    <source>
        <dbReference type="Pfam" id="PF01694"/>
    </source>
</evidence>
<feature type="transmembrane region" description="Helical" evidence="9">
    <location>
        <begin position="542"/>
        <end position="559"/>
    </location>
</feature>
<evidence type="ECO:0000256" key="8">
    <source>
        <dbReference type="SAM" id="MobiDB-lite"/>
    </source>
</evidence>
<dbReference type="SUPFAM" id="SSF144091">
    <property type="entry name" value="Rhomboid-like"/>
    <property type="match status" value="1"/>
</dbReference>
<keyword evidence="3" id="KW-0645">Protease</keyword>
<evidence type="ECO:0000256" key="5">
    <source>
        <dbReference type="ARBA" id="ARBA00022801"/>
    </source>
</evidence>
<sequence>MSTYQTPLIKLIGLLILLPWTVTYLHLYYYTFWQYEYCLVGPTSSSLLGHEYYGSIDNQIRSDNTQSDTLLSLASIHGMYAPIPHKKKKGDAALDRRPFRQKYSSGANLTRRTRGWPSLTHAVMMISAPSSTLSKYSYIAEEQSTVLKSQHEITFVESGGTKKWCLQSGGEQWCSNPMMANASKDIIYQYPTSGTWYHSSIETRPPISISCPTPSTSTPTQKKSRHHQKQTGKQNQNLKFLLHHPSTTLLLLLNITLAYQYWNHRIPPSTVSKSYNKICIQHEWWRAFTGATAHFEPLHIGFNMMSLHTLGKELEGGFGSIVFLVYNVALVVMCTAVMMGMVYGRLCWVRYFYRGSEDVERRLIETSSVGYSGVLFALMVITTLERNQATCPIPFFSDVCFATHNVPGLPWLKFNIAPIVSLFVAQFIMPRVSFIGHLAGIACGFGLHWGWGFPPLEVCSPNVLIGAVYLVGCLLISRKVVPVEIAAAENSVSQLESGEAIESDGDDTGCVDDSVTDPFMRGKQRKKEREIEEVVRKQRTLLTIRNSIGAIALASIFLFDELNSLALSQIVLLAYFIFGTTSSTDVWTQTHINKANTEIIESGKVRAGVIWRGYVVAATLTIVLDAMSMASWVILHPLISAERYTIVGPIPATLFMIVRISVNGVGLIACSKLLYDFGQVGSGIFVQLFGWISWPKQIGDAIFLSQVPLWTAFQGRGVRLGSRPSNRTTLNGHT</sequence>
<keyword evidence="6 9" id="KW-1133">Transmembrane helix</keyword>
<reference evidence="11 12" key="1">
    <citation type="submission" date="2024-10" db="EMBL/GenBank/DDBJ databases">
        <title>Updated reference genomes for cyclostephanoid diatoms.</title>
        <authorList>
            <person name="Roberts W.R."/>
            <person name="Alverson A.J."/>
        </authorList>
    </citation>
    <scope>NUCLEOTIDE SEQUENCE [LARGE SCALE GENOMIC DNA]</scope>
    <source>
        <strain evidence="11 12">AJA010-31</strain>
    </source>
</reference>
<dbReference type="GO" id="GO:0016020">
    <property type="term" value="C:membrane"/>
    <property type="evidence" value="ECO:0007669"/>
    <property type="project" value="UniProtKB-SubCell"/>
</dbReference>
<dbReference type="EMBL" id="JALLPJ020001272">
    <property type="protein sequence ID" value="KAL3772181.1"/>
    <property type="molecule type" value="Genomic_DNA"/>
</dbReference>
<organism evidence="11 12">
    <name type="scientific">Cyclotella atomus</name>
    <dbReference type="NCBI Taxonomy" id="382360"/>
    <lineage>
        <taxon>Eukaryota</taxon>
        <taxon>Sar</taxon>
        <taxon>Stramenopiles</taxon>
        <taxon>Ochrophyta</taxon>
        <taxon>Bacillariophyta</taxon>
        <taxon>Coscinodiscophyceae</taxon>
        <taxon>Thalassiosirophycidae</taxon>
        <taxon>Stephanodiscales</taxon>
        <taxon>Stephanodiscaceae</taxon>
        <taxon>Cyclotella</taxon>
    </lineage>
</organism>
<dbReference type="PANTHER" id="PTHR43066:SF1">
    <property type="entry name" value="RHOMBOID PROTEIN 2"/>
    <property type="match status" value="1"/>
</dbReference>
<dbReference type="Pfam" id="PF01694">
    <property type="entry name" value="Rhomboid"/>
    <property type="match status" value="1"/>
</dbReference>
<feature type="compositionally biased region" description="Low complexity" evidence="8">
    <location>
        <begin position="207"/>
        <end position="221"/>
    </location>
</feature>
<feature type="transmembrane region" description="Helical" evidence="9">
    <location>
        <begin position="565"/>
        <end position="588"/>
    </location>
</feature>
<evidence type="ECO:0000256" key="3">
    <source>
        <dbReference type="ARBA" id="ARBA00022670"/>
    </source>
</evidence>
<evidence type="ECO:0000256" key="1">
    <source>
        <dbReference type="ARBA" id="ARBA00004141"/>
    </source>
</evidence>
<feature type="transmembrane region" description="Helical" evidence="9">
    <location>
        <begin position="463"/>
        <end position="481"/>
    </location>
</feature>
<evidence type="ECO:0000256" key="4">
    <source>
        <dbReference type="ARBA" id="ARBA00022692"/>
    </source>
</evidence>
<keyword evidence="7 9" id="KW-0472">Membrane</keyword>
<keyword evidence="4 9" id="KW-0812">Transmembrane</keyword>
<name>A0ABD3NAY6_9STRA</name>
<dbReference type="GO" id="GO:0006508">
    <property type="term" value="P:proteolysis"/>
    <property type="evidence" value="ECO:0007669"/>
    <property type="project" value="UniProtKB-KW"/>
</dbReference>
<comment type="caution">
    <text evidence="11">The sequence shown here is derived from an EMBL/GenBank/DDBJ whole genome shotgun (WGS) entry which is preliminary data.</text>
</comment>
<comment type="similarity">
    <text evidence="2">Belongs to the peptidase S54 family.</text>
</comment>
<dbReference type="InterPro" id="IPR035952">
    <property type="entry name" value="Rhomboid-like_sf"/>
</dbReference>
<accession>A0ABD3NAY6</accession>
<evidence type="ECO:0000256" key="6">
    <source>
        <dbReference type="ARBA" id="ARBA00022989"/>
    </source>
</evidence>
<evidence type="ECO:0000313" key="12">
    <source>
        <dbReference type="Proteomes" id="UP001530400"/>
    </source>
</evidence>
<evidence type="ECO:0000256" key="7">
    <source>
        <dbReference type="ARBA" id="ARBA00023136"/>
    </source>
</evidence>
<dbReference type="InterPro" id="IPR022764">
    <property type="entry name" value="Peptidase_S54_rhomboid_dom"/>
</dbReference>
<dbReference type="Proteomes" id="UP001530400">
    <property type="component" value="Unassembled WGS sequence"/>
</dbReference>
<gene>
    <name evidence="11" type="ORF">ACHAWO_012119</name>
</gene>
<keyword evidence="5" id="KW-0378">Hydrolase</keyword>
<dbReference type="Gene3D" id="1.20.1540.10">
    <property type="entry name" value="Rhomboid-like"/>
    <property type="match status" value="1"/>
</dbReference>
<comment type="subcellular location">
    <subcellularLocation>
        <location evidence="1">Membrane</location>
        <topology evidence="1">Multi-pass membrane protein</topology>
    </subcellularLocation>
</comment>
<dbReference type="PANTHER" id="PTHR43066">
    <property type="entry name" value="RHOMBOID-RELATED PROTEIN"/>
    <property type="match status" value="1"/>
</dbReference>
<proteinExistence type="inferred from homology"/>
<feature type="transmembrane region" description="Helical" evidence="9">
    <location>
        <begin position="434"/>
        <end position="451"/>
    </location>
</feature>
<protein>
    <recommendedName>
        <fullName evidence="10">Peptidase S54 rhomboid domain-containing protein</fullName>
    </recommendedName>
</protein>
<dbReference type="AlphaFoldDB" id="A0ABD3NAY6"/>
<evidence type="ECO:0000313" key="11">
    <source>
        <dbReference type="EMBL" id="KAL3772181.1"/>
    </source>
</evidence>